<dbReference type="STRING" id="1054147.F4PKX3"/>
<keyword evidence="2 3" id="KW-0812">Transmembrane</keyword>
<sequence length="1299" mass="145933">MICEQTTIIFFDHSFILNLLIINIITSCTTVIGADGPPTPAPSASTTTGAVVTPTPAPSTPNTTNTTSTPVVTPTPAPSTNTTNTTSAPVVTPAPTNSSSNATSTPVVTPTPAPSTNTTNTTSTPVVTPTPTPTNSSSNTTVPPKPTTTPIPSNDTKPKYPEIPKIYSTFRSMSILDDKKTYAEKEIYNYNLNTSIIHDNTTSIWNFTTGMSYHFNARDTTNDKSCTIDNYDVDERYYDSSYYILTANQDKLKFKGVIKLPDRKIICNAFEYSEELSLNYYNYTTVNGTFMNVTSLHRDGMMSEDSGNINIASFRCQWDERRHFPPACAITYVDNNTDSVWISSAVFTPDRFPTYSGPGSSFNRTIVKDFDVVNIVQTVYFDRDTNVPVRITRFYDDYEVLEQNGINTTTNVDYRSSPITVDWVYWESYPSQLPSFELPSNCTNSSISLKFDWGVLETPLPSPVLSSTFSALLEQVNTTTNSSRPSYIFWRYDYSNSRESYEYRSTDGTDYVEVFFNNQNTLNQTGKSFAYDTGTLQCQQLQSSNNQFLSTPDRKILYRILAKNDIKGWKFDQRVLRRTIDSDRYSTTLLNADGSQYLISLYVFANGWDFPIRFGGDNATSQTSTPLAVEITLLKDGGSTVVSHSEWNIFFYVAEHVPSIYLDQSTLNCYPTPPLSYTSQVSLSFPSNGSTHSFLFKKQDNTTLATFLESSKQYSSNRYYVFNSTMSLYNYYVLSFNNSNCQFVQLNQKNNSNSNSTNNNKLNSINVDESYWLPFGNKYTRLSDPSSKVQYMGTSTSCRQLNTRVWRTKSTLLNSSNNSTNSTIQLFNIVDYHWYKNDYSNDLYPACVISQTQNITTINNQTTTNITTIDYQVDWTLLLENANLTSQFNTSLCVPLNSTSRYYPQPTNNLIFKSFVLPPSGQSTIITNQINSNSNSTTKNNSSTIINNNNNQTLIGLINNNLTNSFTATIEIINQQLQRKYIVKWRYSKDIHSEQVQVFFPFNNTAVTYDYCYDSKVGGKAQVFVNNTLLANSSTSFNYTTDHILNQIGGDSLFVRILSHLDINSTTVNSNNVSSYTNYNNRVLESWSFNNNQYSMLWYPLGWNIFDSSLLLNRIPSTLIKYNNNISNSINNNNNSSSSSNNSNNNGTNNNNIPIVVWNIVSFDQGTNEDLICPRIIKRPLVLPPVSKESMSGGILAMIIIFTIAGASLLGVASFFIIRKYYGGQYNDDEQSSIMLNEVQVGEKMDGASALTPKQDGKTFFTTTKSMIPTSIIPSSKLLENDNNQEERLLNQAGEELMI</sequence>
<feature type="transmembrane region" description="Helical" evidence="2">
    <location>
        <begin position="1195"/>
        <end position="1218"/>
    </location>
</feature>
<dbReference type="KEGG" id="dfa:DFA_05327"/>
<keyword evidence="4" id="KW-1185">Reference proteome</keyword>
<organism evidence="3 4">
    <name type="scientific">Cavenderia fasciculata</name>
    <name type="common">Slime mold</name>
    <name type="synonym">Dictyostelium fasciculatum</name>
    <dbReference type="NCBI Taxonomy" id="261658"/>
    <lineage>
        <taxon>Eukaryota</taxon>
        <taxon>Amoebozoa</taxon>
        <taxon>Evosea</taxon>
        <taxon>Eumycetozoa</taxon>
        <taxon>Dictyostelia</taxon>
        <taxon>Acytosteliales</taxon>
        <taxon>Cavenderiaceae</taxon>
        <taxon>Cavenderia</taxon>
    </lineage>
</organism>
<protein>
    <submittedName>
        <fullName evidence="3">Transmembrane protein</fullName>
    </submittedName>
</protein>
<name>F4PKX3_CACFS</name>
<proteinExistence type="predicted"/>
<dbReference type="RefSeq" id="XP_004361046.1">
    <property type="nucleotide sequence ID" value="XM_004360989.1"/>
</dbReference>
<accession>F4PKX3</accession>
<gene>
    <name evidence="3" type="ORF">DFA_05327</name>
</gene>
<feature type="region of interest" description="Disordered" evidence="1">
    <location>
        <begin position="39"/>
        <end position="160"/>
    </location>
</feature>
<evidence type="ECO:0000256" key="1">
    <source>
        <dbReference type="SAM" id="MobiDB-lite"/>
    </source>
</evidence>
<evidence type="ECO:0000313" key="3">
    <source>
        <dbReference type="EMBL" id="EGG23195.1"/>
    </source>
</evidence>
<keyword evidence="2" id="KW-1133">Transmembrane helix</keyword>
<dbReference type="PANTHER" id="PTHR16148:SF23">
    <property type="entry name" value="B BOX-TYPE DOMAIN-CONTAINING PROTEIN-RELATED"/>
    <property type="match status" value="1"/>
</dbReference>
<feature type="compositionally biased region" description="Low complexity" evidence="1">
    <location>
        <begin position="42"/>
        <end position="142"/>
    </location>
</feature>
<dbReference type="Proteomes" id="UP000007797">
    <property type="component" value="Unassembled WGS sequence"/>
</dbReference>
<dbReference type="GeneID" id="14875693"/>
<reference evidence="4" key="1">
    <citation type="journal article" date="2011" name="Genome Res.">
        <title>Phylogeny-wide analysis of social amoeba genomes highlights ancient origins for complex intercellular communication.</title>
        <authorList>
            <person name="Heidel A.J."/>
            <person name="Lawal H.M."/>
            <person name="Felder M."/>
            <person name="Schilde C."/>
            <person name="Helps N.R."/>
            <person name="Tunggal B."/>
            <person name="Rivero F."/>
            <person name="John U."/>
            <person name="Schleicher M."/>
            <person name="Eichinger L."/>
            <person name="Platzer M."/>
            <person name="Noegel A.A."/>
            <person name="Schaap P."/>
            <person name="Gloeckner G."/>
        </authorList>
    </citation>
    <scope>NUCLEOTIDE SEQUENCE [LARGE SCALE GENOMIC DNA]</scope>
    <source>
        <strain evidence="4">SH3</strain>
    </source>
</reference>
<keyword evidence="2" id="KW-0472">Membrane</keyword>
<dbReference type="PANTHER" id="PTHR16148">
    <property type="entry name" value="NF-KAPPA-B-REPRESSING FACTOR-RELATED"/>
    <property type="match status" value="1"/>
</dbReference>
<evidence type="ECO:0000313" key="4">
    <source>
        <dbReference type="Proteomes" id="UP000007797"/>
    </source>
</evidence>
<dbReference type="EMBL" id="GL883008">
    <property type="protein sequence ID" value="EGG23195.1"/>
    <property type="molecule type" value="Genomic_DNA"/>
</dbReference>
<evidence type="ECO:0000256" key="2">
    <source>
        <dbReference type="SAM" id="Phobius"/>
    </source>
</evidence>